<dbReference type="Gene3D" id="3.30.70.330">
    <property type="match status" value="1"/>
</dbReference>
<comment type="caution">
    <text evidence="4">The sequence shown here is derived from an EMBL/GenBank/DDBJ whole genome shotgun (WGS) entry which is preliminary data.</text>
</comment>
<protein>
    <submittedName>
        <fullName evidence="4">5779_t:CDS:1</fullName>
    </submittedName>
</protein>
<dbReference type="InterPro" id="IPR048289">
    <property type="entry name" value="RRM2_NsCP33-like"/>
</dbReference>
<evidence type="ECO:0000259" key="3">
    <source>
        <dbReference type="PROSITE" id="PS50102"/>
    </source>
</evidence>
<sequence>MAVKLFVGGLPWSTNDSDLRIKFEEYGQVEDAVVIRDRETGRSRGFGFVTYSTNEEAENAISNMNDQDFNGRTIKGMLLRYLCDI</sequence>
<dbReference type="InterPro" id="IPR012677">
    <property type="entry name" value="Nucleotide-bd_a/b_plait_sf"/>
</dbReference>
<reference evidence="4" key="1">
    <citation type="submission" date="2021-06" db="EMBL/GenBank/DDBJ databases">
        <authorList>
            <person name="Kallberg Y."/>
            <person name="Tangrot J."/>
            <person name="Rosling A."/>
        </authorList>
    </citation>
    <scope>NUCLEOTIDE SEQUENCE</scope>
    <source>
        <strain evidence="4">IA702</strain>
    </source>
</reference>
<dbReference type="InterPro" id="IPR000504">
    <property type="entry name" value="RRM_dom"/>
</dbReference>
<gene>
    <name evidence="4" type="ORF">POCULU_LOCUS652</name>
</gene>
<evidence type="ECO:0000313" key="4">
    <source>
        <dbReference type="EMBL" id="CAG8462845.1"/>
    </source>
</evidence>
<keyword evidence="5" id="KW-1185">Reference proteome</keyword>
<proteinExistence type="predicted"/>
<name>A0A9N8YXV2_9GLOM</name>
<dbReference type="EMBL" id="CAJVPJ010000036">
    <property type="protein sequence ID" value="CAG8462845.1"/>
    <property type="molecule type" value="Genomic_DNA"/>
</dbReference>
<dbReference type="OrthoDB" id="439808at2759"/>
<dbReference type="SUPFAM" id="SSF54928">
    <property type="entry name" value="RNA-binding domain, RBD"/>
    <property type="match status" value="1"/>
</dbReference>
<dbReference type="SMART" id="SM00360">
    <property type="entry name" value="RRM"/>
    <property type="match status" value="1"/>
</dbReference>
<evidence type="ECO:0000313" key="5">
    <source>
        <dbReference type="Proteomes" id="UP000789572"/>
    </source>
</evidence>
<evidence type="ECO:0000256" key="2">
    <source>
        <dbReference type="PROSITE-ProRule" id="PRU00176"/>
    </source>
</evidence>
<evidence type="ECO:0000256" key="1">
    <source>
        <dbReference type="ARBA" id="ARBA00022884"/>
    </source>
</evidence>
<accession>A0A9N8YXV2</accession>
<dbReference type="InterPro" id="IPR035979">
    <property type="entry name" value="RBD_domain_sf"/>
</dbReference>
<dbReference type="Proteomes" id="UP000789572">
    <property type="component" value="Unassembled WGS sequence"/>
</dbReference>
<dbReference type="AlphaFoldDB" id="A0A9N8YXV2"/>
<dbReference type="Pfam" id="PF00076">
    <property type="entry name" value="RRM_1"/>
    <property type="match status" value="1"/>
</dbReference>
<organism evidence="4 5">
    <name type="scientific">Paraglomus occultum</name>
    <dbReference type="NCBI Taxonomy" id="144539"/>
    <lineage>
        <taxon>Eukaryota</taxon>
        <taxon>Fungi</taxon>
        <taxon>Fungi incertae sedis</taxon>
        <taxon>Mucoromycota</taxon>
        <taxon>Glomeromycotina</taxon>
        <taxon>Glomeromycetes</taxon>
        <taxon>Paraglomerales</taxon>
        <taxon>Paraglomeraceae</taxon>
        <taxon>Paraglomus</taxon>
    </lineage>
</organism>
<dbReference type="CDD" id="cd21608">
    <property type="entry name" value="RRM2_NsCP33_like"/>
    <property type="match status" value="1"/>
</dbReference>
<dbReference type="PROSITE" id="PS50102">
    <property type="entry name" value="RRM"/>
    <property type="match status" value="1"/>
</dbReference>
<dbReference type="GO" id="GO:0003723">
    <property type="term" value="F:RNA binding"/>
    <property type="evidence" value="ECO:0007669"/>
    <property type="project" value="UniProtKB-UniRule"/>
</dbReference>
<dbReference type="InterPro" id="IPR052462">
    <property type="entry name" value="SLIRP/GR-RBP-like"/>
</dbReference>
<keyword evidence="1 2" id="KW-0694">RNA-binding</keyword>
<feature type="domain" description="RRM" evidence="3">
    <location>
        <begin position="3"/>
        <end position="75"/>
    </location>
</feature>
<dbReference type="PANTHER" id="PTHR48027">
    <property type="entry name" value="HETEROGENEOUS NUCLEAR RIBONUCLEOPROTEIN 87F-RELATED"/>
    <property type="match status" value="1"/>
</dbReference>